<dbReference type="HAMAP" id="MF_00101">
    <property type="entry name" value="AcpS"/>
    <property type="match status" value="1"/>
</dbReference>
<evidence type="ECO:0000256" key="8">
    <source>
        <dbReference type="ARBA" id="ARBA00022842"/>
    </source>
</evidence>
<dbReference type="InterPro" id="IPR008278">
    <property type="entry name" value="4-PPantetheinyl_Trfase_dom"/>
</dbReference>
<sequence length="117" mass="12832">MITGLGTDIIEISRIHKVNKDDRLARRILTPDEMNHYNGITNEERKITYLAGRFAVKEAYSKALGTGIGSAVSFNDINCMNDERGKPSLTNAPNAHVSISHSKDYAVATVIIEEAGE</sequence>
<dbReference type="InterPro" id="IPR002582">
    <property type="entry name" value="ACPS"/>
</dbReference>
<keyword evidence="8 11" id="KW-0460">Magnesium</keyword>
<evidence type="ECO:0000313" key="15">
    <source>
        <dbReference type="Proteomes" id="UP000534001"/>
    </source>
</evidence>
<dbReference type="Gene3D" id="3.90.470.20">
    <property type="entry name" value="4'-phosphopantetheinyl transferase domain"/>
    <property type="match status" value="1"/>
</dbReference>
<dbReference type="Proteomes" id="UP000545588">
    <property type="component" value="Unassembled WGS sequence"/>
</dbReference>
<gene>
    <name evidence="11 13" type="primary">acpS</name>
    <name evidence="14" type="ORF">HNR41_002048</name>
    <name evidence="13" type="ORF">JEOCOQ751_01595</name>
</gene>
<evidence type="ECO:0000313" key="16">
    <source>
        <dbReference type="Proteomes" id="UP000545588"/>
    </source>
</evidence>
<evidence type="ECO:0000256" key="3">
    <source>
        <dbReference type="ARBA" id="ARBA00022490"/>
    </source>
</evidence>
<evidence type="ECO:0000256" key="1">
    <source>
        <dbReference type="ARBA" id="ARBA00001946"/>
    </source>
</evidence>
<feature type="binding site" evidence="11">
    <location>
        <position position="58"/>
    </location>
    <ligand>
        <name>Mg(2+)</name>
        <dbReference type="ChEBI" id="CHEBI:18420"/>
    </ligand>
</feature>
<evidence type="ECO:0000256" key="11">
    <source>
        <dbReference type="HAMAP-Rule" id="MF_00101"/>
    </source>
</evidence>
<dbReference type="InterPro" id="IPR050559">
    <property type="entry name" value="P-Pant_transferase_sf"/>
</dbReference>
<dbReference type="GO" id="GO:0019878">
    <property type="term" value="P:lysine biosynthetic process via aminoadipic acid"/>
    <property type="evidence" value="ECO:0007669"/>
    <property type="project" value="TreeGrafter"/>
</dbReference>
<accession>A0A6V7RNV3</accession>
<dbReference type="EMBL" id="CAJEWA010000006">
    <property type="protein sequence ID" value="CAD2079902.1"/>
    <property type="molecule type" value="Genomic_DNA"/>
</dbReference>
<evidence type="ECO:0000256" key="7">
    <source>
        <dbReference type="ARBA" id="ARBA00022832"/>
    </source>
</evidence>
<dbReference type="Pfam" id="PF01648">
    <property type="entry name" value="ACPS"/>
    <property type="match status" value="1"/>
</dbReference>
<evidence type="ECO:0000313" key="14">
    <source>
        <dbReference type="EMBL" id="MBB6424071.1"/>
    </source>
</evidence>
<evidence type="ECO:0000256" key="4">
    <source>
        <dbReference type="ARBA" id="ARBA00022516"/>
    </source>
</evidence>
<reference evidence="13 15" key="1">
    <citation type="submission" date="2020-07" db="EMBL/GenBank/DDBJ databases">
        <authorList>
            <person name="Criscuolo A."/>
        </authorList>
    </citation>
    <scope>NUCLEOTIDE SEQUENCE [LARGE SCALE GENOMIC DNA]</scope>
    <source>
        <strain evidence="13">CIP111751</strain>
    </source>
</reference>
<keyword evidence="4 11" id="KW-0444">Lipid biosynthesis</keyword>
<comment type="caution">
    <text evidence="13">The sequence shown here is derived from an EMBL/GenBank/DDBJ whole genome shotgun (WGS) entry which is preliminary data.</text>
</comment>
<evidence type="ECO:0000256" key="6">
    <source>
        <dbReference type="ARBA" id="ARBA00022723"/>
    </source>
</evidence>
<comment type="function">
    <text evidence="11">Transfers the 4'-phosphopantetheine moiety from coenzyme A to a Ser of acyl-carrier-protein.</text>
</comment>
<keyword evidence="10 11" id="KW-0275">Fatty acid biosynthesis</keyword>
<dbReference type="RefSeq" id="WP_184284282.1">
    <property type="nucleotide sequence ID" value="NZ_BMCO01000003.1"/>
</dbReference>
<dbReference type="GO" id="GO:0006633">
    <property type="term" value="P:fatty acid biosynthetic process"/>
    <property type="evidence" value="ECO:0007669"/>
    <property type="project" value="UniProtKB-UniRule"/>
</dbReference>
<keyword evidence="7 11" id="KW-0276">Fatty acid metabolism</keyword>
<dbReference type="PANTHER" id="PTHR12215:SF10">
    <property type="entry name" value="L-AMINOADIPATE-SEMIALDEHYDE DEHYDROGENASE-PHOSPHOPANTETHEINYL TRANSFERASE"/>
    <property type="match status" value="1"/>
</dbReference>
<comment type="similarity">
    <text evidence="2">Belongs to the P-Pant transferase superfamily. Gsp/Sfp/HetI/AcpT family.</text>
</comment>
<proteinExistence type="inferred from homology"/>
<dbReference type="InterPro" id="IPR004568">
    <property type="entry name" value="Ppantetheine-prot_Trfase_dom"/>
</dbReference>
<feature type="domain" description="4'-phosphopantetheinyl transferase" evidence="12">
    <location>
        <begin position="4"/>
        <end position="110"/>
    </location>
</feature>
<dbReference type="SUPFAM" id="SSF56214">
    <property type="entry name" value="4'-phosphopantetheinyl transferase"/>
    <property type="match status" value="1"/>
</dbReference>
<dbReference type="GO" id="GO:0000287">
    <property type="term" value="F:magnesium ion binding"/>
    <property type="evidence" value="ECO:0007669"/>
    <property type="project" value="UniProtKB-UniRule"/>
</dbReference>
<dbReference type="NCBIfam" id="TIGR00556">
    <property type="entry name" value="pantethn_trn"/>
    <property type="match status" value="1"/>
</dbReference>
<keyword evidence="16" id="KW-1185">Reference proteome</keyword>
<evidence type="ECO:0000256" key="5">
    <source>
        <dbReference type="ARBA" id="ARBA00022679"/>
    </source>
</evidence>
<evidence type="ECO:0000259" key="12">
    <source>
        <dbReference type="Pfam" id="PF01648"/>
    </source>
</evidence>
<name>A0A6V7RNV3_9STAP</name>
<dbReference type="AlphaFoldDB" id="A0A6V7RNV3"/>
<organism evidence="13 15">
    <name type="scientific">Jeotgalicoccus coquinae</name>
    <dbReference type="NCBI Taxonomy" id="709509"/>
    <lineage>
        <taxon>Bacteria</taxon>
        <taxon>Bacillati</taxon>
        <taxon>Bacillota</taxon>
        <taxon>Bacilli</taxon>
        <taxon>Bacillales</taxon>
        <taxon>Staphylococcaceae</taxon>
        <taxon>Jeotgalicoccus</taxon>
    </lineage>
</organism>
<keyword evidence="9 11" id="KW-0443">Lipid metabolism</keyword>
<keyword evidence="6 11" id="KW-0479">Metal-binding</keyword>
<evidence type="ECO:0000256" key="2">
    <source>
        <dbReference type="ARBA" id="ARBA00010990"/>
    </source>
</evidence>
<keyword evidence="5 11" id="KW-0808">Transferase</keyword>
<dbReference type="EMBL" id="JACHFF010000003">
    <property type="protein sequence ID" value="MBB6424071.1"/>
    <property type="molecule type" value="Genomic_DNA"/>
</dbReference>
<comment type="similarity">
    <text evidence="11">Belongs to the P-Pant transferase superfamily. AcpS family.</text>
</comment>
<keyword evidence="3 11" id="KW-0963">Cytoplasm</keyword>
<protein>
    <recommendedName>
        <fullName evidence="11">Holo-[acyl-carrier-protein] synthase</fullName>
        <shortName evidence="11">Holo-ACP synthase</shortName>
        <ecNumber evidence="11">2.7.8.7</ecNumber>
    </recommendedName>
    <alternativeName>
        <fullName evidence="11">4'-phosphopantetheinyl transferase AcpS</fullName>
    </alternativeName>
</protein>
<dbReference type="GO" id="GO:0008897">
    <property type="term" value="F:holo-[acyl-carrier-protein] synthase activity"/>
    <property type="evidence" value="ECO:0007669"/>
    <property type="project" value="UniProtKB-UniRule"/>
</dbReference>
<comment type="catalytic activity">
    <reaction evidence="11">
        <text>apo-[ACP] + CoA = holo-[ACP] + adenosine 3',5'-bisphosphate + H(+)</text>
        <dbReference type="Rhea" id="RHEA:12068"/>
        <dbReference type="Rhea" id="RHEA-COMP:9685"/>
        <dbReference type="Rhea" id="RHEA-COMP:9690"/>
        <dbReference type="ChEBI" id="CHEBI:15378"/>
        <dbReference type="ChEBI" id="CHEBI:29999"/>
        <dbReference type="ChEBI" id="CHEBI:57287"/>
        <dbReference type="ChEBI" id="CHEBI:58343"/>
        <dbReference type="ChEBI" id="CHEBI:64479"/>
        <dbReference type="EC" id="2.7.8.7"/>
    </reaction>
</comment>
<feature type="binding site" evidence="11">
    <location>
        <position position="8"/>
    </location>
    <ligand>
        <name>Mg(2+)</name>
        <dbReference type="ChEBI" id="CHEBI:18420"/>
    </ligand>
</feature>
<reference evidence="14 16" key="2">
    <citation type="submission" date="2020-08" db="EMBL/GenBank/DDBJ databases">
        <title>Genomic Encyclopedia of Type Strains, Phase IV (KMG-IV): sequencing the most valuable type-strain genomes for metagenomic binning, comparative biology and taxonomic classification.</title>
        <authorList>
            <person name="Goeker M."/>
        </authorList>
    </citation>
    <scope>NUCLEOTIDE SEQUENCE [LARGE SCALE GENOMIC DNA]</scope>
    <source>
        <strain evidence="14 16">DSM 22419</strain>
    </source>
</reference>
<dbReference type="InterPro" id="IPR037143">
    <property type="entry name" value="4-PPantetheinyl_Trfase_dom_sf"/>
</dbReference>
<dbReference type="NCBIfam" id="TIGR00516">
    <property type="entry name" value="acpS"/>
    <property type="match status" value="1"/>
</dbReference>
<dbReference type="EC" id="2.7.8.7" evidence="11"/>
<evidence type="ECO:0000313" key="13">
    <source>
        <dbReference type="EMBL" id="CAD2079902.1"/>
    </source>
</evidence>
<dbReference type="GO" id="GO:0005829">
    <property type="term" value="C:cytosol"/>
    <property type="evidence" value="ECO:0007669"/>
    <property type="project" value="TreeGrafter"/>
</dbReference>
<dbReference type="Proteomes" id="UP000534001">
    <property type="component" value="Unassembled WGS sequence"/>
</dbReference>
<comment type="cofactor">
    <cofactor evidence="1 11">
        <name>Mg(2+)</name>
        <dbReference type="ChEBI" id="CHEBI:18420"/>
    </cofactor>
</comment>
<comment type="subcellular location">
    <subcellularLocation>
        <location evidence="11">Cytoplasm</location>
    </subcellularLocation>
</comment>
<evidence type="ECO:0000256" key="9">
    <source>
        <dbReference type="ARBA" id="ARBA00023098"/>
    </source>
</evidence>
<dbReference type="PANTHER" id="PTHR12215">
    <property type="entry name" value="PHOSPHOPANTETHEINE TRANSFERASE"/>
    <property type="match status" value="1"/>
</dbReference>
<evidence type="ECO:0000256" key="10">
    <source>
        <dbReference type="ARBA" id="ARBA00023160"/>
    </source>
</evidence>